<comment type="caution">
    <text evidence="2">The sequence shown here is derived from an EMBL/GenBank/DDBJ whole genome shotgun (WGS) entry which is preliminary data.</text>
</comment>
<feature type="region of interest" description="Disordered" evidence="1">
    <location>
        <begin position="1"/>
        <end position="42"/>
    </location>
</feature>
<sequence length="162" mass="17236">MASDTGQLAFPPAATTPPKLTMPPRPRLRLAPGQAGRGVMDGGWWPRSRDAVAELTDLLTALTGTGEPPEVATRVTIDFDDWDEIPLRITVLGREVGVGWLAHRDHMVAITRGRAAPTLLLVVPPGATSSSAEAALTRSAVETGDMLPHEILASCDISTRRV</sequence>
<accession>A0ABP8C000</accession>
<evidence type="ECO:0000313" key="2">
    <source>
        <dbReference type="EMBL" id="GAA4231172.1"/>
    </source>
</evidence>
<dbReference type="EMBL" id="BAABAS010000006">
    <property type="protein sequence ID" value="GAA4231172.1"/>
    <property type="molecule type" value="Genomic_DNA"/>
</dbReference>
<evidence type="ECO:0000313" key="3">
    <source>
        <dbReference type="Proteomes" id="UP001501710"/>
    </source>
</evidence>
<keyword evidence="3" id="KW-1185">Reference proteome</keyword>
<proteinExistence type="predicted"/>
<dbReference type="Proteomes" id="UP001501710">
    <property type="component" value="Unassembled WGS sequence"/>
</dbReference>
<organism evidence="2 3">
    <name type="scientific">Actinomadura meridiana</name>
    <dbReference type="NCBI Taxonomy" id="559626"/>
    <lineage>
        <taxon>Bacteria</taxon>
        <taxon>Bacillati</taxon>
        <taxon>Actinomycetota</taxon>
        <taxon>Actinomycetes</taxon>
        <taxon>Streptosporangiales</taxon>
        <taxon>Thermomonosporaceae</taxon>
        <taxon>Actinomadura</taxon>
    </lineage>
</organism>
<evidence type="ECO:0000256" key="1">
    <source>
        <dbReference type="SAM" id="MobiDB-lite"/>
    </source>
</evidence>
<dbReference type="RefSeq" id="WP_344895567.1">
    <property type="nucleotide sequence ID" value="NZ_BAABAS010000006.1"/>
</dbReference>
<gene>
    <name evidence="2" type="ORF">GCM10022254_27610</name>
</gene>
<dbReference type="Pfam" id="PF19457">
    <property type="entry name" value="DUF5994"/>
    <property type="match status" value="1"/>
</dbReference>
<dbReference type="InterPro" id="IPR046036">
    <property type="entry name" value="DUF5994"/>
</dbReference>
<reference evidence="3" key="1">
    <citation type="journal article" date="2019" name="Int. J. Syst. Evol. Microbiol.">
        <title>The Global Catalogue of Microorganisms (GCM) 10K type strain sequencing project: providing services to taxonomists for standard genome sequencing and annotation.</title>
        <authorList>
            <consortium name="The Broad Institute Genomics Platform"/>
            <consortium name="The Broad Institute Genome Sequencing Center for Infectious Disease"/>
            <person name="Wu L."/>
            <person name="Ma J."/>
        </authorList>
    </citation>
    <scope>NUCLEOTIDE SEQUENCE [LARGE SCALE GENOMIC DNA]</scope>
    <source>
        <strain evidence="3">JCM 17440</strain>
    </source>
</reference>
<name>A0ABP8C000_9ACTN</name>
<protein>
    <submittedName>
        <fullName evidence="2">Uncharacterized protein</fullName>
    </submittedName>
</protein>